<proteinExistence type="predicted"/>
<sequence length="94" mass="10792">MQLINYTNSLMHVGPTDSLLIGVHIVHIKYICAMGQKKIAHFAHYKQDDAYCNKGEGAEHYLLKYKLAEYYKVLRICGKVLNLILNRHCSILIS</sequence>
<dbReference type="AlphaFoldDB" id="A0A380FDT0"/>
<accession>A0A380FDT0</accession>
<protein>
    <submittedName>
        <fullName evidence="1">Competence protein</fullName>
    </submittedName>
</protein>
<dbReference type="Proteomes" id="UP000255277">
    <property type="component" value="Unassembled WGS sequence"/>
</dbReference>
<evidence type="ECO:0000313" key="2">
    <source>
        <dbReference type="Proteomes" id="UP000255277"/>
    </source>
</evidence>
<evidence type="ECO:0000313" key="1">
    <source>
        <dbReference type="EMBL" id="SUM32328.1"/>
    </source>
</evidence>
<dbReference type="EMBL" id="UHDK01000001">
    <property type="protein sequence ID" value="SUM32328.1"/>
    <property type="molecule type" value="Genomic_DNA"/>
</dbReference>
<gene>
    <name evidence="1" type="ORF">NCTC12195_01770</name>
</gene>
<reference evidence="1 2" key="1">
    <citation type="submission" date="2018-06" db="EMBL/GenBank/DDBJ databases">
        <authorList>
            <consortium name="Pathogen Informatics"/>
            <person name="Doyle S."/>
        </authorList>
    </citation>
    <scope>NUCLEOTIDE SEQUENCE [LARGE SCALE GENOMIC DNA]</scope>
    <source>
        <strain evidence="1 2">NCTC12195</strain>
    </source>
</reference>
<name>A0A380FDT0_STAGA</name>
<organism evidence="1 2">
    <name type="scientific">Staphylococcus gallinarum</name>
    <dbReference type="NCBI Taxonomy" id="1293"/>
    <lineage>
        <taxon>Bacteria</taxon>
        <taxon>Bacillati</taxon>
        <taxon>Bacillota</taxon>
        <taxon>Bacilli</taxon>
        <taxon>Bacillales</taxon>
        <taxon>Staphylococcaceae</taxon>
        <taxon>Staphylococcus</taxon>
    </lineage>
</organism>